<comment type="caution">
    <text evidence="2">The sequence shown here is derived from an EMBL/GenBank/DDBJ whole genome shotgun (WGS) entry which is preliminary data.</text>
</comment>
<evidence type="ECO:0000313" key="2">
    <source>
        <dbReference type="EMBL" id="KAJ1141419.1"/>
    </source>
</evidence>
<feature type="region of interest" description="Disordered" evidence="1">
    <location>
        <begin position="119"/>
        <end position="145"/>
    </location>
</feature>
<evidence type="ECO:0000313" key="3">
    <source>
        <dbReference type="Proteomes" id="UP001066276"/>
    </source>
</evidence>
<name>A0AAV7QLT4_PLEWA</name>
<protein>
    <submittedName>
        <fullName evidence="2">Uncharacterized protein</fullName>
    </submittedName>
</protein>
<accession>A0AAV7QLT4</accession>
<sequence length="145" mass="16132">MLGFDLFRRFGTRFRVVITDCGAGPRASGASLMGRLLPSPSTLLSSGSRFSLLCVDLSTPQSWATQPWRMRPCLSGFVSHSAHVSSLLARSGSKHSTGRPSRMLRYASYIRDTAEDILPPDTEQQTVRPPSWLTWPNNKDIHNEQ</sequence>
<dbReference type="Proteomes" id="UP001066276">
    <property type="component" value="Chromosome 6"/>
</dbReference>
<dbReference type="AlphaFoldDB" id="A0AAV7QLT4"/>
<dbReference type="EMBL" id="JANPWB010000010">
    <property type="protein sequence ID" value="KAJ1141419.1"/>
    <property type="molecule type" value="Genomic_DNA"/>
</dbReference>
<reference evidence="2" key="1">
    <citation type="journal article" date="2022" name="bioRxiv">
        <title>Sequencing and chromosome-scale assembly of the giantPleurodeles waltlgenome.</title>
        <authorList>
            <person name="Brown T."/>
            <person name="Elewa A."/>
            <person name="Iarovenko S."/>
            <person name="Subramanian E."/>
            <person name="Araus A.J."/>
            <person name="Petzold A."/>
            <person name="Susuki M."/>
            <person name="Suzuki K.-i.T."/>
            <person name="Hayashi T."/>
            <person name="Toyoda A."/>
            <person name="Oliveira C."/>
            <person name="Osipova E."/>
            <person name="Leigh N.D."/>
            <person name="Simon A."/>
            <person name="Yun M.H."/>
        </authorList>
    </citation>
    <scope>NUCLEOTIDE SEQUENCE</scope>
    <source>
        <strain evidence="2">20211129_DDA</strain>
        <tissue evidence="2">Liver</tissue>
    </source>
</reference>
<keyword evidence="3" id="KW-1185">Reference proteome</keyword>
<gene>
    <name evidence="2" type="ORF">NDU88_007752</name>
</gene>
<organism evidence="2 3">
    <name type="scientific">Pleurodeles waltl</name>
    <name type="common">Iberian ribbed newt</name>
    <dbReference type="NCBI Taxonomy" id="8319"/>
    <lineage>
        <taxon>Eukaryota</taxon>
        <taxon>Metazoa</taxon>
        <taxon>Chordata</taxon>
        <taxon>Craniata</taxon>
        <taxon>Vertebrata</taxon>
        <taxon>Euteleostomi</taxon>
        <taxon>Amphibia</taxon>
        <taxon>Batrachia</taxon>
        <taxon>Caudata</taxon>
        <taxon>Salamandroidea</taxon>
        <taxon>Salamandridae</taxon>
        <taxon>Pleurodelinae</taxon>
        <taxon>Pleurodeles</taxon>
    </lineage>
</organism>
<evidence type="ECO:0000256" key="1">
    <source>
        <dbReference type="SAM" id="MobiDB-lite"/>
    </source>
</evidence>
<proteinExistence type="predicted"/>